<dbReference type="Ensembl" id="ENSCMIT00000027043.1">
    <property type="protein sequence ID" value="ENSCMIP00000026613.1"/>
    <property type="gene ID" value="ENSCMIG00000011637.1"/>
</dbReference>
<reference evidence="8" key="2">
    <citation type="journal article" date="2007" name="PLoS Biol.">
        <title>Survey sequencing and comparative analysis of the elephant shark (Callorhinchus milii) genome.</title>
        <authorList>
            <person name="Venkatesh B."/>
            <person name="Kirkness E.F."/>
            <person name="Loh Y.H."/>
            <person name="Halpern A.L."/>
            <person name="Lee A.P."/>
            <person name="Johnson J."/>
            <person name="Dandona N."/>
            <person name="Viswanathan L.D."/>
            <person name="Tay A."/>
            <person name="Venter J.C."/>
            <person name="Strausberg R.L."/>
            <person name="Brenner S."/>
        </authorList>
    </citation>
    <scope>NUCLEOTIDE SEQUENCE [LARGE SCALE GENOMIC DNA]</scope>
</reference>
<reference evidence="7" key="4">
    <citation type="submission" date="2025-08" db="UniProtKB">
        <authorList>
            <consortium name="Ensembl"/>
        </authorList>
    </citation>
    <scope>IDENTIFICATION</scope>
</reference>
<dbReference type="InParanoid" id="A0A4W3IIS8"/>
<evidence type="ECO:0000256" key="1">
    <source>
        <dbReference type="ARBA" id="ARBA00004430"/>
    </source>
</evidence>
<reference evidence="8" key="3">
    <citation type="journal article" date="2014" name="Nature">
        <title>Elephant shark genome provides unique insights into gnathostome evolution.</title>
        <authorList>
            <consortium name="International Elephant Shark Genome Sequencing Consortium"/>
            <person name="Venkatesh B."/>
            <person name="Lee A.P."/>
            <person name="Ravi V."/>
            <person name="Maurya A.K."/>
            <person name="Lian M.M."/>
            <person name="Swann J.B."/>
            <person name="Ohta Y."/>
            <person name="Flajnik M.F."/>
            <person name="Sutoh Y."/>
            <person name="Kasahara M."/>
            <person name="Hoon S."/>
            <person name="Gangu V."/>
            <person name="Roy S.W."/>
            <person name="Irimia M."/>
            <person name="Korzh V."/>
            <person name="Kondrychyn I."/>
            <person name="Lim Z.W."/>
            <person name="Tay B.H."/>
            <person name="Tohari S."/>
            <person name="Kong K.W."/>
            <person name="Ho S."/>
            <person name="Lorente-Galdos B."/>
            <person name="Quilez J."/>
            <person name="Marques-Bonet T."/>
            <person name="Raney B.J."/>
            <person name="Ingham P.W."/>
            <person name="Tay A."/>
            <person name="Hillier L.W."/>
            <person name="Minx P."/>
            <person name="Boehm T."/>
            <person name="Wilson R.K."/>
            <person name="Brenner S."/>
            <person name="Warren W.C."/>
        </authorList>
    </citation>
    <scope>NUCLEOTIDE SEQUENCE [LARGE SCALE GENOMIC DNA]</scope>
</reference>
<dbReference type="GO" id="GO:0005874">
    <property type="term" value="C:microtubule"/>
    <property type="evidence" value="ECO:0007669"/>
    <property type="project" value="TreeGrafter"/>
</dbReference>
<gene>
    <name evidence="7" type="primary">efhc2</name>
</gene>
<keyword evidence="2" id="KW-0963">Cytoplasm</keyword>
<reference evidence="7" key="5">
    <citation type="submission" date="2025-09" db="UniProtKB">
        <authorList>
            <consortium name="Ensembl"/>
        </authorList>
    </citation>
    <scope>IDENTIFICATION</scope>
</reference>
<keyword evidence="5" id="KW-0966">Cell projection</keyword>
<feature type="domain" description="DM10" evidence="6">
    <location>
        <begin position="226"/>
        <end position="360"/>
    </location>
</feature>
<protein>
    <submittedName>
        <fullName evidence="7">EF-hand domain (C-terminal) containing 2</fullName>
    </submittedName>
</protein>
<dbReference type="FunFam" id="2.30.29.170:FF:000003">
    <property type="entry name" value="EF-hand domain (C-terminal) containing 1"/>
    <property type="match status" value="1"/>
</dbReference>
<dbReference type="Proteomes" id="UP000314986">
    <property type="component" value="Unassembled WGS sequence"/>
</dbReference>
<accession>A0A4W3IIS8</accession>
<dbReference type="FunFam" id="2.30.29.170:FF:000002">
    <property type="entry name" value="EF-hand domain (C-terminal) containing 1"/>
    <property type="match status" value="1"/>
</dbReference>
<dbReference type="Gene3D" id="2.30.29.170">
    <property type="match status" value="3"/>
</dbReference>
<dbReference type="InterPro" id="IPR006602">
    <property type="entry name" value="DM10_dom"/>
</dbReference>
<name>A0A4W3IIS8_CALMI</name>
<feature type="domain" description="DM10" evidence="6">
    <location>
        <begin position="421"/>
        <end position="529"/>
    </location>
</feature>
<organism evidence="7 8">
    <name type="scientific">Callorhinchus milii</name>
    <name type="common">Ghost shark</name>
    <dbReference type="NCBI Taxonomy" id="7868"/>
    <lineage>
        <taxon>Eukaryota</taxon>
        <taxon>Metazoa</taxon>
        <taxon>Chordata</taxon>
        <taxon>Craniata</taxon>
        <taxon>Vertebrata</taxon>
        <taxon>Chondrichthyes</taxon>
        <taxon>Holocephali</taxon>
        <taxon>Chimaeriformes</taxon>
        <taxon>Callorhinchidae</taxon>
        <taxon>Callorhinchus</taxon>
    </lineage>
</organism>
<proteinExistence type="predicted"/>
<comment type="subcellular location">
    <subcellularLocation>
        <location evidence="1">Cytoplasm</location>
        <location evidence="1">Cytoskeleton</location>
        <location evidence="1">Cilium axoneme</location>
    </subcellularLocation>
</comment>
<dbReference type="Pfam" id="PF06565">
    <property type="entry name" value="DM10_dom"/>
    <property type="match status" value="3"/>
</dbReference>
<dbReference type="GO" id="GO:0010975">
    <property type="term" value="P:regulation of neuron projection development"/>
    <property type="evidence" value="ECO:0007669"/>
    <property type="project" value="TreeGrafter"/>
</dbReference>
<dbReference type="GO" id="GO:0005930">
    <property type="term" value="C:axoneme"/>
    <property type="evidence" value="ECO:0007669"/>
    <property type="project" value="UniProtKB-SubCell"/>
</dbReference>
<dbReference type="FunFam" id="2.30.29.170:FF:000001">
    <property type="entry name" value="EF-hand domain containing 1"/>
    <property type="match status" value="1"/>
</dbReference>
<evidence type="ECO:0000313" key="8">
    <source>
        <dbReference type="Proteomes" id="UP000314986"/>
    </source>
</evidence>
<evidence type="ECO:0000313" key="7">
    <source>
        <dbReference type="Ensembl" id="ENSCMIP00000026613.1"/>
    </source>
</evidence>
<reference evidence="8" key="1">
    <citation type="journal article" date="2006" name="Science">
        <title>Ancient noncoding elements conserved in the human genome.</title>
        <authorList>
            <person name="Venkatesh B."/>
            <person name="Kirkness E.F."/>
            <person name="Loh Y.H."/>
            <person name="Halpern A.L."/>
            <person name="Lee A.P."/>
            <person name="Johnson J."/>
            <person name="Dandona N."/>
            <person name="Viswanathan L.D."/>
            <person name="Tay A."/>
            <person name="Venter J.C."/>
            <person name="Strausberg R.L."/>
            <person name="Brenner S."/>
        </authorList>
    </citation>
    <scope>NUCLEOTIDE SEQUENCE [LARGE SCALE GENOMIC DNA]</scope>
</reference>
<dbReference type="PANTHER" id="PTHR12086:SF11">
    <property type="entry name" value="EF-HAND DOMAIN-CONTAINING FAMILY MEMBER C2"/>
    <property type="match status" value="1"/>
</dbReference>
<dbReference type="InterPro" id="IPR040193">
    <property type="entry name" value="EFHC1/EFHC2/EFHB"/>
</dbReference>
<keyword evidence="8" id="KW-1185">Reference proteome</keyword>
<sequence>MTLPLLPGNTFNRNLGKEKFHKSHHFDFPNGVPTIVGDEKPGIGGEPLVGQKLKIRHSVFPKGQGTDAPAWVAFDKQVLNFQAYFQEAVQEKREERYRIRKVKIYFYLEDDTIQVIEPEVKNSGIPQGTLIRRHRIPLPFPNEDMYYTVDHFNINQEIVFYSRTFMITDCDAFTKNFLRKMGARVNPPACVPEDPYNEKREELRKNMQPLRPYEKLDTLRQFLDHDTHVLRFYGYWDDSETMFGDLRELVLHYYLADDTIEIREVILPNSGRDAVSIFLHRSRLPKHVPERLPHPGEITDHTILNVFGQMGHAGRYILDGLKEMYKDSDLMIGAVINVWGRKVVICDCDEFTKEYYRNKYGIAEFTPIKIKSKEGPKIEKEIAPYTGFGSEEDSLNSTLKMVPHVQRNMLKFMENDRQGLDGNVLRFSARMVLDSNPINSERKFVISYFLNDDTMSIFEPPISNSGVVGGKFLERGKIKKPNQELFKSEPSQYFTVHDLFIGAKLCLNGHSFLLVDADEYTLCYMEKHADEFLKGNICSILSKLKTINNDKSLEIKRMFAAQDFGSCGIIRYDQFRDILLEIAQEHFTPHEIMTICRYYSIREQPGSDLCVVLALVQEQLRKHPFEDFTKLTQAFTFEDHVQPWRFMLPEPEVQRRWREPIRRPSVLFILNCRKFALIQDLMSERQSISVTQGHRFKIVCKRSKGEVRRTFFTQRVVRIWNALPERVVEVDSITTFKNVVDGYLRRMGLQGYGERTGEWD</sequence>
<dbReference type="FunCoup" id="A0A4W3IIS8">
    <property type="interactions" value="1"/>
</dbReference>
<dbReference type="AlphaFoldDB" id="A0A4W3IIS8"/>
<dbReference type="STRING" id="7868.ENSCMIP00000026613"/>
<keyword evidence="4" id="KW-0206">Cytoskeleton</keyword>
<evidence type="ECO:0000259" key="6">
    <source>
        <dbReference type="PROSITE" id="PS51336"/>
    </source>
</evidence>
<dbReference type="SMART" id="SM00676">
    <property type="entry name" value="DM10"/>
    <property type="match status" value="3"/>
</dbReference>
<dbReference type="PANTHER" id="PTHR12086">
    <property type="entry name" value="EF-HAND DOMAIN C-TERMINAL CONTAINING PROTEIN"/>
    <property type="match status" value="1"/>
</dbReference>
<evidence type="ECO:0000256" key="3">
    <source>
        <dbReference type="ARBA" id="ARBA00022737"/>
    </source>
</evidence>
<dbReference type="GeneTree" id="ENSGT00530000063528"/>
<evidence type="ECO:0000256" key="5">
    <source>
        <dbReference type="ARBA" id="ARBA00023273"/>
    </source>
</evidence>
<dbReference type="PROSITE" id="PS51336">
    <property type="entry name" value="DM10"/>
    <property type="match status" value="3"/>
</dbReference>
<evidence type="ECO:0000256" key="4">
    <source>
        <dbReference type="ARBA" id="ARBA00023212"/>
    </source>
</evidence>
<evidence type="ECO:0000256" key="2">
    <source>
        <dbReference type="ARBA" id="ARBA00022490"/>
    </source>
</evidence>
<keyword evidence="3" id="KW-0677">Repeat</keyword>
<feature type="domain" description="DM10" evidence="6">
    <location>
        <begin position="75"/>
        <end position="182"/>
    </location>
</feature>